<evidence type="ECO:0000259" key="4">
    <source>
        <dbReference type="Pfam" id="PF20425"/>
    </source>
</evidence>
<dbReference type="GeneTree" id="ENSGT00940000154934"/>
<dbReference type="FunFam" id="2.60.120.200:FF:000010">
    <property type="entry name" value="neurobeachin isoform X2"/>
    <property type="match status" value="1"/>
</dbReference>
<dbReference type="InterPro" id="IPR013320">
    <property type="entry name" value="ConA-like_dom_sf"/>
</dbReference>
<organism evidence="5 6">
    <name type="scientific">Salmo trutta</name>
    <name type="common">Brown trout</name>
    <dbReference type="NCBI Taxonomy" id="8032"/>
    <lineage>
        <taxon>Eukaryota</taxon>
        <taxon>Metazoa</taxon>
        <taxon>Chordata</taxon>
        <taxon>Craniata</taxon>
        <taxon>Vertebrata</taxon>
        <taxon>Euteleostomi</taxon>
        <taxon>Actinopterygii</taxon>
        <taxon>Neopterygii</taxon>
        <taxon>Teleostei</taxon>
        <taxon>Protacanthopterygii</taxon>
        <taxon>Salmoniformes</taxon>
        <taxon>Salmonidae</taxon>
        <taxon>Salmoninae</taxon>
        <taxon>Salmo</taxon>
    </lineage>
</organism>
<dbReference type="PANTHER" id="PTHR13743:SF62">
    <property type="entry name" value="NEUROBEACHIN"/>
    <property type="match status" value="1"/>
</dbReference>
<reference evidence="5" key="2">
    <citation type="submission" date="2025-09" db="UniProtKB">
        <authorList>
            <consortium name="Ensembl"/>
        </authorList>
    </citation>
    <scope>IDENTIFICATION</scope>
</reference>
<dbReference type="Pfam" id="PF13385">
    <property type="entry name" value="Laminin_G_3"/>
    <property type="match status" value="1"/>
</dbReference>
<accession>A0A673XZZ0</accession>
<dbReference type="GO" id="GO:0019901">
    <property type="term" value="F:protein kinase binding"/>
    <property type="evidence" value="ECO:0007669"/>
    <property type="project" value="TreeGrafter"/>
</dbReference>
<feature type="domain" description="Neurobeachin alpha-solenoid region" evidence="4">
    <location>
        <begin position="83"/>
        <end position="212"/>
    </location>
</feature>
<dbReference type="InterPro" id="IPR050865">
    <property type="entry name" value="BEACH_Domain"/>
</dbReference>
<dbReference type="SUPFAM" id="SSF49899">
    <property type="entry name" value="Concanavalin A-like lectins/glucanases"/>
    <property type="match status" value="1"/>
</dbReference>
<dbReference type="GO" id="GO:0005829">
    <property type="term" value="C:cytosol"/>
    <property type="evidence" value="ECO:0007669"/>
    <property type="project" value="TreeGrafter"/>
</dbReference>
<evidence type="ECO:0000259" key="3">
    <source>
        <dbReference type="Pfam" id="PF15787"/>
    </source>
</evidence>
<gene>
    <name evidence="5" type="primary">NBEA</name>
    <name evidence="5" type="synonym">LOC115155048</name>
</gene>
<reference evidence="5" key="1">
    <citation type="submission" date="2025-08" db="UniProtKB">
        <authorList>
            <consortium name="Ensembl"/>
        </authorList>
    </citation>
    <scope>IDENTIFICATION</scope>
</reference>
<feature type="region of interest" description="Disordered" evidence="2">
    <location>
        <begin position="1"/>
        <end position="33"/>
    </location>
</feature>
<dbReference type="InterPro" id="IPR031570">
    <property type="entry name" value="NBEA/BDCP_DUF4704"/>
</dbReference>
<dbReference type="InterPro" id="IPR046852">
    <property type="entry name" value="Neurobeachin_a-sol"/>
</dbReference>
<dbReference type="PANTHER" id="PTHR13743">
    <property type="entry name" value="BEIGE/BEACH-RELATED"/>
    <property type="match status" value="1"/>
</dbReference>
<dbReference type="Gene3D" id="2.60.120.200">
    <property type="match status" value="1"/>
</dbReference>
<proteinExistence type="predicted"/>
<keyword evidence="1" id="KW-0853">WD repeat</keyword>
<dbReference type="Pfam" id="PF20425">
    <property type="entry name" value="Neurobeachin"/>
    <property type="match status" value="1"/>
</dbReference>
<evidence type="ECO:0000256" key="1">
    <source>
        <dbReference type="ARBA" id="ARBA00022574"/>
    </source>
</evidence>
<evidence type="ECO:0000313" key="6">
    <source>
        <dbReference type="Proteomes" id="UP000472277"/>
    </source>
</evidence>
<protein>
    <submittedName>
        <fullName evidence="5">Neurobeachin a</fullName>
    </submittedName>
</protein>
<dbReference type="InterPro" id="IPR016024">
    <property type="entry name" value="ARM-type_fold"/>
</dbReference>
<sequence>MSSEKPAPAPLLSDPDRAAHSPVPGQPQVVTGAGSTPIGDRMVSGSGSMVLQAGVINPAVPIRNIQMKFAVLVGLIQVGDVNNRDIVETVLNLLVGGEFDLEMNFIIQDSESIGCMVDLLSHCEVTCQAEVWSMFTAILRKSVRNLQTSTEVGLIQQVLSKLSSVDDMIADLLVDMLGVMASYSITVKELKLLFSMLRGDNGIWPRHSIKLLSVLNLMPQRHGPDTFFNFPGRSAAAIALPPIAKWPYQNGFTLNTWFRQDPLNNINVDKDKPYLYCFRTSKGIGYSAHFVGNCLIVTSLKSKGKGFQHCVKYDFQPRKWYMISIVHIYNRWRNSEIRCYVNGQLVSYGDMAWHVNTNDSYDKCFLGSSETADANRVFCGQLGAVYVFSEALNPAQIFAIHQLGPGYKVGTFKFKSESDIHLAEHHKQVLYDGKLANSISFTYNAKATDAQLCLESSPRENASNFVHSPHALMLQDVKAIVTHSIHSAIHSIGGIQVLFPLFSQLDYTQLNDSSVDTTVCATLLAFLVELLKSSVAMQEQMLGGKGFLVIGYLLEKSSRVHVTRAVLEQFLSFAKYLDGLTHGAPLLKQLCDHVLFNAAIWIHTPAKVQLSLYTYLSAEFIGTSTIYSTIRRVGTVLQLMYTLKYYYWASNPLECSGITPKGLDGPRPSQKEIVSLRAFMLLFLKQLILKDRGVKEDELQSILNYLLTMHEDDNIHDVLQLLVALMSEHPASMIPAFDQRNGIRVICKLLASKTESIRVQALKVLGYFLKHLGHKRKVEIMHTHSLFTLLGERLMIHTNTVSVTTYNTLYEILTEQVCTQVVHKPHPEPDSTVKIQNPMILKVVSTLLKSCSPSPELMEVKTLFLSDMIKLFSSSRENRRCLLQCSVWQDWMFSLGYINPKSPEEQKIAEMVYNIFRILLYHAIKYEWGGWRVWVDTLSIAHSKVTYEAHKEYLAKMYEEYQRQEEENIKKGKKGSVSTISGLSATPAPVVNGNLEIRELDDHSQTQTPESEAEYGEGGGVDSRNLLAEGGVEMKGPNGEALTPREQGSGERVEVLDLLVDIKAEKVEATEVKLDDLDLSPEGTVGRGGMEGLGGGGIGGIGGGIGGIGGGRMEGLGGGGIGGGRMGNGPLVEVDSLLDSAYCVVVRKLNGDHSPSPYFPLQALRGRPATQLERNPSLYFPLQALRGRTATQLERNLSLYFPLQALRGRPATQSERNLSLYFPLQALRGRTQLERDLRVDLGFRGMMTEPMTEEQRRQFSPGPRTTMFRIPEFKWSPMHQRLLTDLLFALESDVHLWRSHSTKSVMDFVNSNENIIFVHNTIHLISQMVDNIIIACGGILPLLSAATSPSVSVAHCCPLLVGEANCRTTRVDQTWGLMYQTCVHFSVNSGVREDSRICVRQHDVRNIYACFH</sequence>
<feature type="region of interest" description="Disordered" evidence="2">
    <location>
        <begin position="1000"/>
        <end position="1050"/>
    </location>
</feature>
<dbReference type="SUPFAM" id="SSF48371">
    <property type="entry name" value="ARM repeat"/>
    <property type="match status" value="1"/>
</dbReference>
<evidence type="ECO:0000256" key="2">
    <source>
        <dbReference type="SAM" id="MobiDB-lite"/>
    </source>
</evidence>
<dbReference type="Proteomes" id="UP000472277">
    <property type="component" value="Chromosome 19"/>
</dbReference>
<dbReference type="GO" id="GO:0008104">
    <property type="term" value="P:intracellular protein localization"/>
    <property type="evidence" value="ECO:0007669"/>
    <property type="project" value="TreeGrafter"/>
</dbReference>
<feature type="domain" description="DUF4704" evidence="3">
    <location>
        <begin position="465"/>
        <end position="943"/>
    </location>
</feature>
<dbReference type="Ensembl" id="ENSSTUT00000029139.1">
    <property type="protein sequence ID" value="ENSSTUP00000027830.1"/>
    <property type="gene ID" value="ENSSTUG00000011865.1"/>
</dbReference>
<keyword evidence="6" id="KW-1185">Reference proteome</keyword>
<dbReference type="Pfam" id="PF15787">
    <property type="entry name" value="DUF4704"/>
    <property type="match status" value="1"/>
</dbReference>
<evidence type="ECO:0000313" key="5">
    <source>
        <dbReference type="Ensembl" id="ENSSTUP00000027830.1"/>
    </source>
</evidence>
<dbReference type="GO" id="GO:0016020">
    <property type="term" value="C:membrane"/>
    <property type="evidence" value="ECO:0007669"/>
    <property type="project" value="TreeGrafter"/>
</dbReference>
<name>A0A673XZZ0_SALTR</name>